<gene>
    <name evidence="1" type="ORF">LOTGIDRAFT_159959</name>
</gene>
<organism evidence="1 2">
    <name type="scientific">Lottia gigantea</name>
    <name type="common">Giant owl limpet</name>
    <dbReference type="NCBI Taxonomy" id="225164"/>
    <lineage>
        <taxon>Eukaryota</taxon>
        <taxon>Metazoa</taxon>
        <taxon>Spiralia</taxon>
        <taxon>Lophotrochozoa</taxon>
        <taxon>Mollusca</taxon>
        <taxon>Gastropoda</taxon>
        <taxon>Patellogastropoda</taxon>
        <taxon>Lottioidea</taxon>
        <taxon>Lottiidae</taxon>
        <taxon>Lottia</taxon>
    </lineage>
</organism>
<keyword evidence="2" id="KW-1185">Reference proteome</keyword>
<dbReference type="CTD" id="20238230"/>
<evidence type="ECO:0000313" key="2">
    <source>
        <dbReference type="Proteomes" id="UP000030746"/>
    </source>
</evidence>
<sequence>METFPLIKAQNTVLNDREGFQRLELPSRSLNVVTNHPSLPLRQRPLPASFWQEPNRQVLPRPEEIFPMCVDPLLQRSFMDQMLAYKLYMDSLQIPPISPLSSPYPFTEFLYGLKHRTSIPPNKVPPPFPDIRPPFIQPNGHLELPTTKDTSVSVVKPIATKSQSLSRPGHRYHPFLPPK</sequence>
<dbReference type="GeneID" id="20238230"/>
<dbReference type="OrthoDB" id="10592315at2759"/>
<protein>
    <submittedName>
        <fullName evidence="1">Uncharacterized protein</fullName>
    </submittedName>
</protein>
<reference evidence="1 2" key="1">
    <citation type="journal article" date="2013" name="Nature">
        <title>Insights into bilaterian evolution from three spiralian genomes.</title>
        <authorList>
            <person name="Simakov O."/>
            <person name="Marletaz F."/>
            <person name="Cho S.J."/>
            <person name="Edsinger-Gonzales E."/>
            <person name="Havlak P."/>
            <person name="Hellsten U."/>
            <person name="Kuo D.H."/>
            <person name="Larsson T."/>
            <person name="Lv J."/>
            <person name="Arendt D."/>
            <person name="Savage R."/>
            <person name="Osoegawa K."/>
            <person name="de Jong P."/>
            <person name="Grimwood J."/>
            <person name="Chapman J.A."/>
            <person name="Shapiro H."/>
            <person name="Aerts A."/>
            <person name="Otillar R.P."/>
            <person name="Terry A.Y."/>
            <person name="Boore J.L."/>
            <person name="Grigoriev I.V."/>
            <person name="Lindberg D.R."/>
            <person name="Seaver E.C."/>
            <person name="Weisblat D.A."/>
            <person name="Putnam N.H."/>
            <person name="Rokhsar D.S."/>
        </authorList>
    </citation>
    <scope>NUCLEOTIDE SEQUENCE [LARGE SCALE GENOMIC DNA]</scope>
</reference>
<dbReference type="HOGENOM" id="CLU_1505136_0_0_1"/>
<dbReference type="EMBL" id="KB201459">
    <property type="protein sequence ID" value="ESO96543.1"/>
    <property type="molecule type" value="Genomic_DNA"/>
</dbReference>
<accession>V3ZYD2</accession>
<proteinExistence type="predicted"/>
<dbReference type="KEGG" id="lgi:LOTGIDRAFT_159959"/>
<dbReference type="RefSeq" id="XP_009052896.1">
    <property type="nucleotide sequence ID" value="XM_009054648.1"/>
</dbReference>
<dbReference type="AlphaFoldDB" id="V3ZYD2"/>
<name>V3ZYD2_LOTGI</name>
<dbReference type="Proteomes" id="UP000030746">
    <property type="component" value="Unassembled WGS sequence"/>
</dbReference>
<evidence type="ECO:0000313" key="1">
    <source>
        <dbReference type="EMBL" id="ESO96543.1"/>
    </source>
</evidence>